<evidence type="ECO:0000259" key="1">
    <source>
        <dbReference type="Pfam" id="PF12146"/>
    </source>
</evidence>
<evidence type="ECO:0000313" key="2">
    <source>
        <dbReference type="EMBL" id="CAE8633920.1"/>
    </source>
</evidence>
<proteinExistence type="predicted"/>
<dbReference type="SUPFAM" id="SSF53474">
    <property type="entry name" value="alpha/beta-Hydrolases"/>
    <property type="match status" value="1"/>
</dbReference>
<sequence>MGCGPSAEPSPSAEPIEQTYDPLAEFKGTWFEETLIKSTTADKILVTLEGSEGVPKVKATIVGCGCGKAGENIFGEAGSAVERRRCLLLYAQSSGATHLEFTGTESKQSTTFPLPSAADGVVQHALDDIGLAGVTASLSFEAAASAIATKADMAALGLQEHVLPLSGGPGEQKAVVTYRTRPGNTKCLLWFPGRNDTFMHPHVAPMLDACGLDLYVVEHRRLGRSQIGASKADFALTSHVVDFKTFLEEQDAGIGFALEGAKKYEKVALYAHSTGGIEASLYVRSGKYKDRIDALVLNSPFLDFGMGGANEMLCDAMDELMPIMSFLKGKDAAAEADMPGTSGGTPKPSSYGASIYSQYPSCDLRCRNWITNRMTAGFVAASAQLRDELQKMEATAIPTLVCYSDGDSCLDGKEVAQRAKFLSSDVTPFFLANGRHDLLLNYTKEDNQKVMDTIQGFLADKIGACA</sequence>
<organism evidence="2 3">
    <name type="scientific">Polarella glacialis</name>
    <name type="common">Dinoflagellate</name>
    <dbReference type="NCBI Taxonomy" id="89957"/>
    <lineage>
        <taxon>Eukaryota</taxon>
        <taxon>Sar</taxon>
        <taxon>Alveolata</taxon>
        <taxon>Dinophyceae</taxon>
        <taxon>Suessiales</taxon>
        <taxon>Suessiaceae</taxon>
        <taxon>Polarella</taxon>
    </lineage>
</organism>
<feature type="domain" description="Serine aminopeptidase S33" evidence="1">
    <location>
        <begin position="201"/>
        <end position="440"/>
    </location>
</feature>
<keyword evidence="3" id="KW-1185">Reference proteome</keyword>
<dbReference type="EMBL" id="CAJNNV010030856">
    <property type="protein sequence ID" value="CAE8633920.1"/>
    <property type="molecule type" value="Genomic_DNA"/>
</dbReference>
<protein>
    <recommendedName>
        <fullName evidence="1">Serine aminopeptidase S33 domain-containing protein</fullName>
    </recommendedName>
</protein>
<dbReference type="Gene3D" id="3.40.50.1820">
    <property type="entry name" value="alpha/beta hydrolase"/>
    <property type="match status" value="1"/>
</dbReference>
<comment type="caution">
    <text evidence="2">The sequence shown here is derived from an EMBL/GenBank/DDBJ whole genome shotgun (WGS) entry which is preliminary data.</text>
</comment>
<dbReference type="OrthoDB" id="194892at2759"/>
<gene>
    <name evidence="2" type="ORF">PGLA1383_LOCUS49627</name>
</gene>
<accession>A0A813H7X3</accession>
<dbReference type="Pfam" id="PF12146">
    <property type="entry name" value="Hydrolase_4"/>
    <property type="match status" value="1"/>
</dbReference>
<dbReference type="Proteomes" id="UP000654075">
    <property type="component" value="Unassembled WGS sequence"/>
</dbReference>
<dbReference type="InterPro" id="IPR029058">
    <property type="entry name" value="AB_hydrolase_fold"/>
</dbReference>
<dbReference type="AlphaFoldDB" id="A0A813H7X3"/>
<reference evidence="2" key="1">
    <citation type="submission" date="2021-02" db="EMBL/GenBank/DDBJ databases">
        <authorList>
            <person name="Dougan E. K."/>
            <person name="Rhodes N."/>
            <person name="Thang M."/>
            <person name="Chan C."/>
        </authorList>
    </citation>
    <scope>NUCLEOTIDE SEQUENCE</scope>
</reference>
<name>A0A813H7X3_POLGL</name>
<evidence type="ECO:0000313" key="3">
    <source>
        <dbReference type="Proteomes" id="UP000654075"/>
    </source>
</evidence>
<dbReference type="InterPro" id="IPR022742">
    <property type="entry name" value="Hydrolase_4"/>
</dbReference>